<dbReference type="Proteomes" id="UP001056120">
    <property type="component" value="Linkage Group LG03"/>
</dbReference>
<proteinExistence type="predicted"/>
<reference evidence="1 2" key="2">
    <citation type="journal article" date="2022" name="Mol. Ecol. Resour.">
        <title>The genomes of chicory, endive, great burdock and yacon provide insights into Asteraceae paleo-polyploidization history and plant inulin production.</title>
        <authorList>
            <person name="Fan W."/>
            <person name="Wang S."/>
            <person name="Wang H."/>
            <person name="Wang A."/>
            <person name="Jiang F."/>
            <person name="Liu H."/>
            <person name="Zhao H."/>
            <person name="Xu D."/>
            <person name="Zhang Y."/>
        </authorList>
    </citation>
    <scope>NUCLEOTIDE SEQUENCE [LARGE SCALE GENOMIC DNA]</scope>
    <source>
        <strain evidence="2">cv. Yunnan</strain>
        <tissue evidence="1">Leaves</tissue>
    </source>
</reference>
<name>A0ACB9JN86_9ASTR</name>
<keyword evidence="2" id="KW-1185">Reference proteome</keyword>
<protein>
    <submittedName>
        <fullName evidence="1">Uncharacterized protein</fullName>
    </submittedName>
</protein>
<sequence length="87" mass="9658">MEQGNLTVPHNYNEVEDKGFHSVPPSFNANYTSMPDEDDITDHVSKTSLNVGSVFVEDTTIQRTDSNSVVKENVDCVIVKDVDISQN</sequence>
<evidence type="ECO:0000313" key="2">
    <source>
        <dbReference type="Proteomes" id="UP001056120"/>
    </source>
</evidence>
<accession>A0ACB9JN86</accession>
<comment type="caution">
    <text evidence="1">The sequence shown here is derived from an EMBL/GenBank/DDBJ whole genome shotgun (WGS) entry which is preliminary data.</text>
</comment>
<evidence type="ECO:0000313" key="1">
    <source>
        <dbReference type="EMBL" id="KAI3821790.1"/>
    </source>
</evidence>
<gene>
    <name evidence="1" type="ORF">L1987_09362</name>
</gene>
<reference evidence="2" key="1">
    <citation type="journal article" date="2022" name="Mol. Ecol. Resour.">
        <title>The genomes of chicory, endive, great burdock and yacon provide insights into Asteraceae palaeo-polyploidization history and plant inulin production.</title>
        <authorList>
            <person name="Fan W."/>
            <person name="Wang S."/>
            <person name="Wang H."/>
            <person name="Wang A."/>
            <person name="Jiang F."/>
            <person name="Liu H."/>
            <person name="Zhao H."/>
            <person name="Xu D."/>
            <person name="Zhang Y."/>
        </authorList>
    </citation>
    <scope>NUCLEOTIDE SEQUENCE [LARGE SCALE GENOMIC DNA]</scope>
    <source>
        <strain evidence="2">cv. Yunnan</strain>
    </source>
</reference>
<dbReference type="EMBL" id="CM042020">
    <property type="protein sequence ID" value="KAI3821790.1"/>
    <property type="molecule type" value="Genomic_DNA"/>
</dbReference>
<organism evidence="1 2">
    <name type="scientific">Smallanthus sonchifolius</name>
    <dbReference type="NCBI Taxonomy" id="185202"/>
    <lineage>
        <taxon>Eukaryota</taxon>
        <taxon>Viridiplantae</taxon>
        <taxon>Streptophyta</taxon>
        <taxon>Embryophyta</taxon>
        <taxon>Tracheophyta</taxon>
        <taxon>Spermatophyta</taxon>
        <taxon>Magnoliopsida</taxon>
        <taxon>eudicotyledons</taxon>
        <taxon>Gunneridae</taxon>
        <taxon>Pentapetalae</taxon>
        <taxon>asterids</taxon>
        <taxon>campanulids</taxon>
        <taxon>Asterales</taxon>
        <taxon>Asteraceae</taxon>
        <taxon>Asteroideae</taxon>
        <taxon>Heliantheae alliance</taxon>
        <taxon>Millerieae</taxon>
        <taxon>Smallanthus</taxon>
    </lineage>
</organism>